<feature type="transmembrane region" description="Helical" evidence="1">
    <location>
        <begin position="86"/>
        <end position="104"/>
    </location>
</feature>
<comment type="caution">
    <text evidence="2">The sequence shown here is derived from an EMBL/GenBank/DDBJ whole genome shotgun (WGS) entry which is preliminary data.</text>
</comment>
<reference evidence="2 3" key="1">
    <citation type="submission" date="2023-07" db="EMBL/GenBank/DDBJ databases">
        <title>Genomic Encyclopedia of Type Strains, Phase IV (KMG-IV): sequencing the most valuable type-strain genomes for metagenomic binning, comparative biology and taxonomic classification.</title>
        <authorList>
            <person name="Goeker M."/>
        </authorList>
    </citation>
    <scope>NUCLEOTIDE SEQUENCE [LARGE SCALE GENOMIC DNA]</scope>
    <source>
        <strain evidence="2 3">DSM 12751</strain>
    </source>
</reference>
<keyword evidence="1" id="KW-1133">Transmembrane helix</keyword>
<keyword evidence="1" id="KW-0472">Membrane</keyword>
<feature type="transmembrane region" description="Helical" evidence="1">
    <location>
        <begin position="142"/>
        <end position="159"/>
    </location>
</feature>
<dbReference type="RefSeq" id="WP_307398300.1">
    <property type="nucleotide sequence ID" value="NZ_JAUSTY010000036.1"/>
</dbReference>
<proteinExistence type="predicted"/>
<feature type="transmembrane region" description="Helical" evidence="1">
    <location>
        <begin position="61"/>
        <end position="79"/>
    </location>
</feature>
<evidence type="ECO:0000256" key="1">
    <source>
        <dbReference type="SAM" id="Phobius"/>
    </source>
</evidence>
<accession>A0ABT9W622</accession>
<gene>
    <name evidence="2" type="ORF">J2S11_004476</name>
</gene>
<dbReference type="Proteomes" id="UP001235840">
    <property type="component" value="Unassembled WGS sequence"/>
</dbReference>
<protein>
    <submittedName>
        <fullName evidence="2">MFS family permease</fullName>
    </submittedName>
</protein>
<feature type="transmembrane region" description="Helical" evidence="1">
    <location>
        <begin position="179"/>
        <end position="199"/>
    </location>
</feature>
<evidence type="ECO:0000313" key="2">
    <source>
        <dbReference type="EMBL" id="MDQ0168514.1"/>
    </source>
</evidence>
<feature type="transmembrane region" description="Helical" evidence="1">
    <location>
        <begin position="38"/>
        <end position="55"/>
    </location>
</feature>
<feature type="transmembrane region" description="Helical" evidence="1">
    <location>
        <begin position="6"/>
        <end position="26"/>
    </location>
</feature>
<organism evidence="2 3">
    <name type="scientific">Caldalkalibacillus horti</name>
    <dbReference type="NCBI Taxonomy" id="77523"/>
    <lineage>
        <taxon>Bacteria</taxon>
        <taxon>Bacillati</taxon>
        <taxon>Bacillota</taxon>
        <taxon>Bacilli</taxon>
        <taxon>Bacillales</taxon>
        <taxon>Bacillaceae</taxon>
        <taxon>Caldalkalibacillus</taxon>
    </lineage>
</organism>
<dbReference type="InterPro" id="IPR014617">
    <property type="entry name" value="YphA_Bacsu"/>
</dbReference>
<keyword evidence="1" id="KW-0812">Transmembrane</keyword>
<keyword evidence="3" id="KW-1185">Reference proteome</keyword>
<dbReference type="Pfam" id="PF24124">
    <property type="entry name" value="YphA"/>
    <property type="match status" value="1"/>
</dbReference>
<name>A0ABT9W622_9BACI</name>
<dbReference type="EMBL" id="JAUSTY010000036">
    <property type="protein sequence ID" value="MDQ0168514.1"/>
    <property type="molecule type" value="Genomic_DNA"/>
</dbReference>
<sequence length="221" mass="25353">MNDGYLFLIGCWILIVLVASQWLDFIWKKGSPIPRKRMILLLFLFLLLASQPFYLSVTPKLSIHIGMYVIAGGMFLYYFYKDPLAFRLQIVAVILFLAVFYAVAYEMFLLDPILMLVPPVLLIPAFMSVFVVLTTTNIKHQWLMLTGGFLLGELGHKTFLLRYVDYVHLGDAIFRDQYIVALFLTTMLYGLILICLKGIRMAFRSVVRVGKGLKPRHSDGQ</sequence>
<evidence type="ECO:0000313" key="3">
    <source>
        <dbReference type="Proteomes" id="UP001235840"/>
    </source>
</evidence>
<feature type="transmembrane region" description="Helical" evidence="1">
    <location>
        <begin position="116"/>
        <end position="135"/>
    </location>
</feature>